<feature type="compositionally biased region" description="Basic and acidic residues" evidence="1">
    <location>
        <begin position="634"/>
        <end position="650"/>
    </location>
</feature>
<feature type="compositionally biased region" description="Low complexity" evidence="1">
    <location>
        <begin position="422"/>
        <end position="431"/>
    </location>
</feature>
<feature type="region of interest" description="Disordered" evidence="1">
    <location>
        <begin position="194"/>
        <end position="282"/>
    </location>
</feature>
<feature type="compositionally biased region" description="Basic residues" evidence="1">
    <location>
        <begin position="209"/>
        <end position="219"/>
    </location>
</feature>
<sequence>MLMTSRHYDDEFFAFKTKERTEGHKLVTGGIGMAHGDQELGTFRGFGGWCWQSWCHLPLREWLAEYPEVLLSRKESLKYRRDSRRTSEPFMAVLMLLCVNSSCARASPIHGTQGSPAPASSSDEPHQLDRRDISSTTWVPVVAVVGFTVLLVVWTCWRQRKLIASFFHPQSRASTRLANPDDAARVPLTADQLVGSINNAGSGNEAGRTRRNRRQRRTPSQRSTYSLPAYAKEPGEQELVVAQGPPEEDAPVSQPDATVVDGDEEDPEASTDSDPQFPITPPQEASAELAPLIESGRACGPPVNLSRPSTDYSRQRPESRDTIGSTSLASISQDSSHVNYHPLLGPRGEAPGYFEVVGQADSAVDLTSIDRIPSSIPASPVVPDGVSPPASPQLPSPRRSGFHTLLNRTSISRTANNHARLGSSGSGNSSNIHAPDSPSRAHARGASTTSLISVLGLNRQKSFTSHNSSRSHLVSPSLISLNSISAPLTHTAIRTEFAAFPKQGLTPEQMRLISSREGLAKFGVPYGADAKAFASMSATDLASGERPPGFEAVAGENGSGGDASTSAAAEPSASTSGEGERAQETVLVLEDNSQASSTTSPSQPGSSDDSPAEQGVIVALVNPEDNSLSASLSRRNEGEIEKGADDKEIEAVEEVMSKHKGKAKETLALEDKDPLEEDKNLESTANVMPLATTGTTSSAEKKPGPSEEAVATAEPGTTVTDSTDHEIINEAPMVTPESVQSTIQTDGTSPSPPPIQQTSSSIVDTGINPPSTSLDLPQPGLPYQVDALKRERLDSRVSLLSYESTASLASNGTFRTAAESMRSRKDQKWTSTAAEEDDDFGEGYDTADDGNVTEGEGSSRPSTPTPREKMVTSYQAEVNTEATQLTPMTVKQDRHMSIATITHS</sequence>
<dbReference type="EMBL" id="JAACJO010000014">
    <property type="protein sequence ID" value="KAF5350676.1"/>
    <property type="molecule type" value="Genomic_DNA"/>
</dbReference>
<evidence type="ECO:0000313" key="3">
    <source>
        <dbReference type="EMBL" id="KAF5350676.1"/>
    </source>
</evidence>
<feature type="region of interest" description="Disordered" evidence="1">
    <location>
        <begin position="540"/>
        <end position="780"/>
    </location>
</feature>
<dbReference type="Proteomes" id="UP000559027">
    <property type="component" value="Unassembled WGS sequence"/>
</dbReference>
<keyword evidence="4" id="KW-1185">Reference proteome</keyword>
<feature type="region of interest" description="Disordered" evidence="1">
    <location>
        <begin position="810"/>
        <end position="874"/>
    </location>
</feature>
<feature type="compositionally biased region" description="Acidic residues" evidence="1">
    <location>
        <begin position="834"/>
        <end position="848"/>
    </location>
</feature>
<feature type="compositionally biased region" description="Polar residues" evidence="1">
    <location>
        <begin position="109"/>
        <end position="122"/>
    </location>
</feature>
<feature type="compositionally biased region" description="Acidic residues" evidence="1">
    <location>
        <begin position="261"/>
        <end position="271"/>
    </location>
</feature>
<accession>A0A8H5CZ55</accession>
<feature type="compositionally biased region" description="Polar residues" evidence="1">
    <location>
        <begin position="737"/>
        <end position="747"/>
    </location>
</feature>
<gene>
    <name evidence="3" type="ORF">D9756_008736</name>
</gene>
<reference evidence="3 4" key="1">
    <citation type="journal article" date="2020" name="ISME J.">
        <title>Uncovering the hidden diversity of litter-decomposition mechanisms in mushroom-forming fungi.</title>
        <authorList>
            <person name="Floudas D."/>
            <person name="Bentzer J."/>
            <person name="Ahren D."/>
            <person name="Johansson T."/>
            <person name="Persson P."/>
            <person name="Tunlid A."/>
        </authorList>
    </citation>
    <scope>NUCLEOTIDE SEQUENCE [LARGE SCALE GENOMIC DNA]</scope>
    <source>
        <strain evidence="3 4">CBS 146.42</strain>
    </source>
</reference>
<name>A0A8H5CZ55_9AGAR</name>
<evidence type="ECO:0000313" key="4">
    <source>
        <dbReference type="Proteomes" id="UP000559027"/>
    </source>
</evidence>
<feature type="transmembrane region" description="Helical" evidence="2">
    <location>
        <begin position="138"/>
        <end position="157"/>
    </location>
</feature>
<feature type="compositionally biased region" description="Polar residues" evidence="1">
    <location>
        <begin position="406"/>
        <end position="417"/>
    </location>
</feature>
<feature type="compositionally biased region" description="Low complexity" evidence="1">
    <location>
        <begin position="562"/>
        <end position="577"/>
    </location>
</feature>
<keyword evidence="2" id="KW-0472">Membrane</keyword>
<dbReference type="AlphaFoldDB" id="A0A8H5CZ55"/>
<feature type="compositionally biased region" description="Polar residues" evidence="1">
    <location>
        <begin position="624"/>
        <end position="633"/>
    </location>
</feature>
<keyword evidence="2" id="KW-1133">Transmembrane helix</keyword>
<feature type="region of interest" description="Disordered" evidence="1">
    <location>
        <begin position="295"/>
        <end position="324"/>
    </location>
</feature>
<feature type="region of interest" description="Disordered" evidence="1">
    <location>
        <begin position="375"/>
        <end position="445"/>
    </location>
</feature>
<proteinExistence type="predicted"/>
<feature type="compositionally biased region" description="Polar residues" evidence="1">
    <location>
        <begin position="682"/>
        <end position="698"/>
    </location>
</feature>
<evidence type="ECO:0000256" key="1">
    <source>
        <dbReference type="SAM" id="MobiDB-lite"/>
    </source>
</evidence>
<evidence type="ECO:0000256" key="2">
    <source>
        <dbReference type="SAM" id="Phobius"/>
    </source>
</evidence>
<keyword evidence="2" id="KW-0812">Transmembrane</keyword>
<feature type="region of interest" description="Disordered" evidence="1">
    <location>
        <begin position="109"/>
        <end position="129"/>
    </location>
</feature>
<protein>
    <submittedName>
        <fullName evidence="3">Uncharacterized protein</fullName>
    </submittedName>
</protein>
<organism evidence="3 4">
    <name type="scientific">Leucocoprinus leucothites</name>
    <dbReference type="NCBI Taxonomy" id="201217"/>
    <lineage>
        <taxon>Eukaryota</taxon>
        <taxon>Fungi</taxon>
        <taxon>Dikarya</taxon>
        <taxon>Basidiomycota</taxon>
        <taxon>Agaricomycotina</taxon>
        <taxon>Agaricomycetes</taxon>
        <taxon>Agaricomycetidae</taxon>
        <taxon>Agaricales</taxon>
        <taxon>Agaricineae</taxon>
        <taxon>Agaricaceae</taxon>
        <taxon>Leucocoprinus</taxon>
    </lineage>
</organism>
<dbReference type="OrthoDB" id="2804493at2759"/>
<feature type="compositionally biased region" description="Basic and acidic residues" evidence="1">
    <location>
        <begin position="663"/>
        <end position="681"/>
    </location>
</feature>
<feature type="compositionally biased region" description="Low complexity" evidence="1">
    <location>
        <begin position="593"/>
        <end position="609"/>
    </location>
</feature>
<comment type="caution">
    <text evidence="3">The sequence shown here is derived from an EMBL/GenBank/DDBJ whole genome shotgun (WGS) entry which is preliminary data.</text>
</comment>